<keyword evidence="2" id="KW-0808">Transferase</keyword>
<evidence type="ECO:0000259" key="6">
    <source>
        <dbReference type="Pfam" id="PF00288"/>
    </source>
</evidence>
<dbReference type="PRINTS" id="PR00473">
    <property type="entry name" value="GALCTOKINASE"/>
</dbReference>
<dbReference type="Proteomes" id="UP000276603">
    <property type="component" value="Unassembled WGS sequence"/>
</dbReference>
<name>A0A3B0C201_9FLAO</name>
<evidence type="ECO:0000256" key="3">
    <source>
        <dbReference type="ARBA" id="ARBA00022741"/>
    </source>
</evidence>
<dbReference type="InterPro" id="IPR000705">
    <property type="entry name" value="Galactokinase"/>
</dbReference>
<dbReference type="Pfam" id="PF00288">
    <property type="entry name" value="GHMP_kinases_N"/>
    <property type="match status" value="1"/>
</dbReference>
<dbReference type="GO" id="GO:0005524">
    <property type="term" value="F:ATP binding"/>
    <property type="evidence" value="ECO:0007669"/>
    <property type="project" value="UniProtKB-KW"/>
</dbReference>
<protein>
    <submittedName>
        <fullName evidence="8">Galactokinase</fullName>
    </submittedName>
</protein>
<dbReference type="SUPFAM" id="SSF55060">
    <property type="entry name" value="GHMP Kinase, C-terminal domain"/>
    <property type="match status" value="1"/>
</dbReference>
<dbReference type="InterPro" id="IPR006204">
    <property type="entry name" value="GHMP_kinase_N_dom"/>
</dbReference>
<evidence type="ECO:0000313" key="9">
    <source>
        <dbReference type="Proteomes" id="UP000276603"/>
    </source>
</evidence>
<dbReference type="OrthoDB" id="250531at2"/>
<dbReference type="InterPro" id="IPR006203">
    <property type="entry name" value="GHMP_knse_ATP-bd_CS"/>
</dbReference>
<reference evidence="8 9" key="1">
    <citation type="submission" date="2018-10" db="EMBL/GenBank/DDBJ databases">
        <title>Ulvibacterium marinum gen. nov., sp. nov., a novel marine bacterium of the family Flavobacteriaceae, isolated from a culture of the green alga Ulva prolifera.</title>
        <authorList>
            <person name="Zhang Z."/>
        </authorList>
    </citation>
    <scope>NUCLEOTIDE SEQUENCE [LARGE SCALE GENOMIC DNA]</scope>
    <source>
        <strain evidence="8 9">CCMM003</strain>
    </source>
</reference>
<dbReference type="PIRSF" id="PIRSF000530">
    <property type="entry name" value="Galactokinase"/>
    <property type="match status" value="1"/>
</dbReference>
<dbReference type="Gene3D" id="3.30.70.890">
    <property type="entry name" value="GHMP kinase, C-terminal domain"/>
    <property type="match status" value="1"/>
</dbReference>
<dbReference type="PRINTS" id="PR00959">
    <property type="entry name" value="MEVGALKINASE"/>
</dbReference>
<dbReference type="RefSeq" id="WP_120712083.1">
    <property type="nucleotide sequence ID" value="NZ_RBCJ01000003.1"/>
</dbReference>
<dbReference type="InterPro" id="IPR020568">
    <property type="entry name" value="Ribosomal_Su5_D2-typ_SF"/>
</dbReference>
<dbReference type="GO" id="GO:0006012">
    <property type="term" value="P:galactose metabolic process"/>
    <property type="evidence" value="ECO:0007669"/>
    <property type="project" value="InterPro"/>
</dbReference>
<dbReference type="SUPFAM" id="SSF54211">
    <property type="entry name" value="Ribosomal protein S5 domain 2-like"/>
    <property type="match status" value="1"/>
</dbReference>
<evidence type="ECO:0000256" key="5">
    <source>
        <dbReference type="ARBA" id="ARBA00022840"/>
    </source>
</evidence>
<evidence type="ECO:0000313" key="8">
    <source>
        <dbReference type="EMBL" id="RKN79272.1"/>
    </source>
</evidence>
<dbReference type="InterPro" id="IPR006206">
    <property type="entry name" value="Mevalonate/galactokinase"/>
</dbReference>
<organism evidence="8 9">
    <name type="scientific">Ulvibacterium marinum</name>
    <dbReference type="NCBI Taxonomy" id="2419782"/>
    <lineage>
        <taxon>Bacteria</taxon>
        <taxon>Pseudomonadati</taxon>
        <taxon>Bacteroidota</taxon>
        <taxon>Flavobacteriia</taxon>
        <taxon>Flavobacteriales</taxon>
        <taxon>Flavobacteriaceae</taxon>
        <taxon>Ulvibacterium</taxon>
    </lineage>
</organism>
<dbReference type="EMBL" id="RBCJ01000003">
    <property type="protein sequence ID" value="RKN79272.1"/>
    <property type="molecule type" value="Genomic_DNA"/>
</dbReference>
<evidence type="ECO:0000256" key="2">
    <source>
        <dbReference type="ARBA" id="ARBA00022679"/>
    </source>
</evidence>
<feature type="domain" description="Galactokinase N-terminal" evidence="7">
    <location>
        <begin position="43"/>
        <end position="92"/>
    </location>
</feature>
<evidence type="ECO:0000256" key="4">
    <source>
        <dbReference type="ARBA" id="ARBA00022777"/>
    </source>
</evidence>
<dbReference type="GO" id="GO:0005829">
    <property type="term" value="C:cytosol"/>
    <property type="evidence" value="ECO:0007669"/>
    <property type="project" value="TreeGrafter"/>
</dbReference>
<evidence type="ECO:0000259" key="7">
    <source>
        <dbReference type="Pfam" id="PF10509"/>
    </source>
</evidence>
<keyword evidence="3" id="KW-0547">Nucleotide-binding</keyword>
<gene>
    <name evidence="8" type="ORF">D7Z94_13170</name>
</gene>
<proteinExistence type="inferred from homology"/>
<dbReference type="PANTHER" id="PTHR10457:SF7">
    <property type="entry name" value="GALACTOKINASE-RELATED"/>
    <property type="match status" value="1"/>
</dbReference>
<keyword evidence="9" id="KW-1185">Reference proteome</keyword>
<comment type="similarity">
    <text evidence="1">Belongs to the GHMP kinase family. GalK subfamily.</text>
</comment>
<dbReference type="AlphaFoldDB" id="A0A3B0C201"/>
<dbReference type="Pfam" id="PF10509">
    <property type="entry name" value="GalKase_gal_bdg"/>
    <property type="match status" value="1"/>
</dbReference>
<comment type="caution">
    <text evidence="8">The sequence shown here is derived from an EMBL/GenBank/DDBJ whole genome shotgun (WGS) entry which is preliminary data.</text>
</comment>
<dbReference type="InterPro" id="IPR014721">
    <property type="entry name" value="Ribsml_uS5_D2-typ_fold_subgr"/>
</dbReference>
<dbReference type="PROSITE" id="PS00627">
    <property type="entry name" value="GHMP_KINASES_ATP"/>
    <property type="match status" value="1"/>
</dbReference>
<dbReference type="PANTHER" id="PTHR10457">
    <property type="entry name" value="MEVALONATE KINASE/GALACTOKINASE"/>
    <property type="match status" value="1"/>
</dbReference>
<feature type="domain" description="GHMP kinase N-terminal" evidence="6">
    <location>
        <begin position="128"/>
        <end position="216"/>
    </location>
</feature>
<dbReference type="InterPro" id="IPR019539">
    <property type="entry name" value="GalKase_N"/>
</dbReference>
<evidence type="ECO:0000256" key="1">
    <source>
        <dbReference type="ARBA" id="ARBA00006566"/>
    </source>
</evidence>
<keyword evidence="5" id="KW-0067">ATP-binding</keyword>
<accession>A0A3B0C201</accession>
<dbReference type="Gene3D" id="3.30.230.10">
    <property type="match status" value="1"/>
</dbReference>
<sequence>MNVEQLTKKIESDKATNLFKQLYGNKPAKITGQRKRYKALVQNFETSFPDFNDLSLFSTPGRTEVGGNHTDHNAGRVLAASVDLDIIAVCAPTNDDSVVVQSSGYDEIKVNITDLEPKEGEKFTSRALVKGVCARFVQQGHKIGGFRACLNGNVPKAAGLSSSAAFEVLIATILNHFYNQGALDNTNIAQIAQFAENNYFGKPCGLMDQTTCAYGGLVFIDFKDFSNPIIEVVNYDFSNKGLAIMIIETGGDHADLNDDYAALENEMKNVAKHLGGSFLREFTDSKILENLNFLRTKVSDRAVLRAFHFLNDDMRVVRQVEALKNDKIDDFLLLIKESGESSWMLCQNCYSIKNVEQQGISIALATTDQVLKEGAWRVHGGGFAGTIQVFLPNEKVEMYTKLMESIFGENSCHEIFIRPSGTQKVNF</sequence>
<dbReference type="InterPro" id="IPR036554">
    <property type="entry name" value="GHMP_kinase_C_sf"/>
</dbReference>
<keyword evidence="4 8" id="KW-0418">Kinase</keyword>
<dbReference type="GO" id="GO:0004335">
    <property type="term" value="F:galactokinase activity"/>
    <property type="evidence" value="ECO:0007669"/>
    <property type="project" value="InterPro"/>
</dbReference>